<dbReference type="InterPro" id="IPR001750">
    <property type="entry name" value="ND/Mrp_TM"/>
</dbReference>
<dbReference type="RefSeq" id="WP_013737408.1">
    <property type="nucleotide sequence ID" value="NC_015435.1"/>
</dbReference>
<name>F4G221_METCR</name>
<dbReference type="InterPro" id="IPR050616">
    <property type="entry name" value="CPA3_Na-H_Antiporter_A"/>
</dbReference>
<feature type="transmembrane region" description="Helical" evidence="1">
    <location>
        <begin position="73"/>
        <end position="92"/>
    </location>
</feature>
<dbReference type="EMBL" id="CP002656">
    <property type="protein sequence ID" value="AEB94910.1"/>
    <property type="molecule type" value="Genomic_DNA"/>
</dbReference>
<reference evidence="3 4" key="1">
    <citation type="journal article" date="2011" name="J. Bacteriol.">
        <title>Complete genome sequence of Metallosphaera cuprina, a metal sulfide-oxidizing archaeon from a hot spring.</title>
        <authorList>
            <person name="Liu L.J."/>
            <person name="You X.Y."/>
            <person name="Zheng H."/>
            <person name="Wang S."/>
            <person name="Jiang C.Y."/>
            <person name="Liu S.J."/>
        </authorList>
    </citation>
    <scope>NUCLEOTIDE SEQUENCE [LARGE SCALE GENOMIC DNA]</scope>
    <source>
        <strain evidence="3 4">Ar-4</strain>
    </source>
</reference>
<dbReference type="Pfam" id="PF00361">
    <property type="entry name" value="Proton_antipo_M"/>
    <property type="match status" value="1"/>
</dbReference>
<dbReference type="STRING" id="1006006.Mcup_0805"/>
<dbReference type="PANTHER" id="PTHR43373:SF1">
    <property type="entry name" value="NA(+)_H(+) ANTIPORTER SUBUNIT A"/>
    <property type="match status" value="1"/>
</dbReference>
<protein>
    <submittedName>
        <fullName evidence="3">Hydrogenase 4 subunit B</fullName>
    </submittedName>
</protein>
<keyword evidence="1" id="KW-0472">Membrane</keyword>
<dbReference type="HOGENOM" id="CLU_007100_8_1_2"/>
<dbReference type="PANTHER" id="PTHR43373">
    <property type="entry name" value="NA(+)/H(+) ANTIPORTER SUBUNIT"/>
    <property type="match status" value="1"/>
</dbReference>
<feature type="transmembrane region" description="Helical" evidence="1">
    <location>
        <begin position="555"/>
        <end position="572"/>
    </location>
</feature>
<feature type="transmembrane region" description="Helical" evidence="1">
    <location>
        <begin position="322"/>
        <end position="350"/>
    </location>
</feature>
<feature type="transmembrane region" description="Helical" evidence="1">
    <location>
        <begin position="223"/>
        <end position="244"/>
    </location>
</feature>
<feature type="transmembrane region" description="Helical" evidence="1">
    <location>
        <begin position="192"/>
        <end position="211"/>
    </location>
</feature>
<evidence type="ECO:0000256" key="1">
    <source>
        <dbReference type="SAM" id="Phobius"/>
    </source>
</evidence>
<feature type="domain" description="NADH:quinone oxidoreductase/Mrp antiporter transmembrane" evidence="2">
    <location>
        <begin position="92"/>
        <end position="358"/>
    </location>
</feature>
<organism evidence="3 4">
    <name type="scientific">Metallosphaera cuprina (strain Ar-4)</name>
    <dbReference type="NCBI Taxonomy" id="1006006"/>
    <lineage>
        <taxon>Archaea</taxon>
        <taxon>Thermoproteota</taxon>
        <taxon>Thermoprotei</taxon>
        <taxon>Sulfolobales</taxon>
        <taxon>Sulfolobaceae</taxon>
        <taxon>Metallosphaera</taxon>
    </lineage>
</organism>
<keyword evidence="1" id="KW-1133">Transmembrane helix</keyword>
<dbReference type="PATRIC" id="fig|1006006.8.peg.803"/>
<evidence type="ECO:0000313" key="4">
    <source>
        <dbReference type="Proteomes" id="UP000007812"/>
    </source>
</evidence>
<proteinExistence type="predicted"/>
<feature type="transmembrane region" description="Helical" evidence="1">
    <location>
        <begin position="158"/>
        <end position="180"/>
    </location>
</feature>
<dbReference type="GeneID" id="10492996"/>
<gene>
    <name evidence="3" type="ordered locus">Mcup_0805</name>
</gene>
<dbReference type="AlphaFoldDB" id="F4G221"/>
<evidence type="ECO:0000259" key="2">
    <source>
        <dbReference type="Pfam" id="PF00361"/>
    </source>
</evidence>
<feature type="transmembrane region" description="Helical" evidence="1">
    <location>
        <begin position="362"/>
        <end position="384"/>
    </location>
</feature>
<sequence length="573" mass="62540">MNEAAYIVLALIFASLLVAPFKVKASMILLALMSLIFIALGVINYPLGLFMIAAGISWFLTSVYSFTHYNEKNLGVALAGTMLGIAIVLLSSSYLELLAGWETMTIFSYVGIGIYKKEWRPGFVFMAFGEVSTALLLAGFIIATSVSGSFYFTKLNSVIPFVLTTFGFFVKMGIFPFLVVEWLPIAHGSARSDLSAVLSATMTMAGVYGIFKMESLSPLSLTFGVVLVLIGAFSTLFGALYSYVSDHVKGMLAFSTVENNGAMLALLGSLELIQDPALKAFATFSLFVLVLAHSLSKTGLFISTGYLHGESMSTLKAHRDKIATFGLVLMTASLSGLLPTVGGIAVWSLLETLFMESITLPHLINLTPIVAGIMIGMGEGFATGALTRFASFTQLVWPEKVDHKWILASIGALTLVVVAIAYFISPFNTQVPQLAMFFNSVIASKYENNGFGGISPLYIIVALPLISLVVYSLSGKKRIRRVEAWDNGTEEGLRYTSFGMANNLRLMLKTILRTSMGSIETSADIFWRAMVFSIRKYSAFSRLVSRTYMNSSLKWYVIYMIVAFIMIMLVVLL</sequence>
<dbReference type="KEGG" id="mcn:Mcup_0805"/>
<dbReference type="eggNOG" id="arCOG01537">
    <property type="taxonomic scope" value="Archaea"/>
</dbReference>
<feature type="transmembrane region" description="Helical" evidence="1">
    <location>
        <begin position="405"/>
        <end position="424"/>
    </location>
</feature>
<dbReference type="Proteomes" id="UP000007812">
    <property type="component" value="Chromosome"/>
</dbReference>
<feature type="transmembrane region" description="Helical" evidence="1">
    <location>
        <begin position="454"/>
        <end position="473"/>
    </location>
</feature>
<keyword evidence="1" id="KW-0812">Transmembrane</keyword>
<feature type="transmembrane region" description="Helical" evidence="1">
    <location>
        <begin position="35"/>
        <end position="61"/>
    </location>
</feature>
<feature type="transmembrane region" description="Helical" evidence="1">
    <location>
        <begin position="127"/>
        <end position="152"/>
    </location>
</feature>
<dbReference type="NCBIfam" id="NF005046">
    <property type="entry name" value="PRK06459.1"/>
    <property type="match status" value="1"/>
</dbReference>
<keyword evidence="4" id="KW-1185">Reference proteome</keyword>
<accession>F4G221</accession>
<evidence type="ECO:0000313" key="3">
    <source>
        <dbReference type="EMBL" id="AEB94910.1"/>
    </source>
</evidence>
<dbReference type="OrthoDB" id="371891at2157"/>